<dbReference type="Proteomes" id="UP000526942">
    <property type="component" value="Unassembled WGS sequence"/>
</dbReference>
<sequence>MATETEWHCPICQDAQDDFAYALPCGHKFCLGCILCWTITKPDCPLCGRQMETLRFPMLAEDDCQDYVILSISEELPDDSSQEGRAPDHPAENSPQPPVVSPLSSPQGLLSPAEQRAAETDARATVGGLLPEVWAELFQSERHLLNPVLPWLHQELEQIHEARWWEVNTAESVILYGLCIYGPDEELLVQRLQDCFEEHAAPLVHGIVDIIVRQCSEEAQRLLRFRAAGEEDDSCAAGSSFSSSSCTSSWVGTPTPNLVSSRSPPSAHVEEEAGMSEATLCRSPERCPSVPIPAEQEQLQEELGEAAAGPSAQGCSRRCSTPSQDRDRSRSRPQRPPKRRAPGPQDSPSPCKRPPHQQH</sequence>
<comment type="caution">
    <text evidence="7">The sequence shown here is derived from an EMBL/GenBank/DDBJ whole genome shotgun (WGS) entry which is preliminary data.</text>
</comment>
<keyword evidence="3" id="KW-0862">Zinc</keyword>
<keyword evidence="7" id="KW-0436">Ligase</keyword>
<dbReference type="PROSITE" id="PS00518">
    <property type="entry name" value="ZF_RING_1"/>
    <property type="match status" value="1"/>
</dbReference>
<feature type="domain" description="RING-type" evidence="6">
    <location>
        <begin position="9"/>
        <end position="47"/>
    </location>
</feature>
<dbReference type="Gene3D" id="3.30.40.10">
    <property type="entry name" value="Zinc/RING finger domain, C3HC4 (zinc finger)"/>
    <property type="match status" value="1"/>
</dbReference>
<feature type="non-terminal residue" evidence="7">
    <location>
        <position position="359"/>
    </location>
</feature>
<organism evidence="7 8">
    <name type="scientific">Corythaixoides concolor</name>
    <name type="common">Grey go-away-bird</name>
    <dbReference type="NCBI Taxonomy" id="103956"/>
    <lineage>
        <taxon>Eukaryota</taxon>
        <taxon>Metazoa</taxon>
        <taxon>Chordata</taxon>
        <taxon>Craniata</taxon>
        <taxon>Vertebrata</taxon>
        <taxon>Euteleostomi</taxon>
        <taxon>Archelosauria</taxon>
        <taxon>Archosauria</taxon>
        <taxon>Dinosauria</taxon>
        <taxon>Saurischia</taxon>
        <taxon>Theropoda</taxon>
        <taxon>Coelurosauria</taxon>
        <taxon>Aves</taxon>
        <taxon>Neognathae</taxon>
        <taxon>Neoaves</taxon>
        <taxon>Otidimorphae</taxon>
        <taxon>Musophagiformes</taxon>
        <taxon>Musophagidae</taxon>
        <taxon>Corythaixoides</taxon>
    </lineage>
</organism>
<keyword evidence="8" id="KW-1185">Reference proteome</keyword>
<feature type="compositionally biased region" description="Basic residues" evidence="5">
    <location>
        <begin position="331"/>
        <end position="341"/>
    </location>
</feature>
<name>A0A7L0G087_CORCN</name>
<feature type="compositionally biased region" description="Low complexity" evidence="5">
    <location>
        <begin position="101"/>
        <end position="112"/>
    </location>
</feature>
<dbReference type="SUPFAM" id="SSF57850">
    <property type="entry name" value="RING/U-box"/>
    <property type="match status" value="1"/>
</dbReference>
<feature type="compositionally biased region" description="Polar residues" evidence="5">
    <location>
        <begin position="250"/>
        <end position="264"/>
    </location>
</feature>
<keyword evidence="1" id="KW-0479">Metal-binding</keyword>
<reference evidence="7 8" key="1">
    <citation type="submission" date="2019-09" db="EMBL/GenBank/DDBJ databases">
        <title>Bird 10,000 Genomes (B10K) Project - Family phase.</title>
        <authorList>
            <person name="Zhang G."/>
        </authorList>
    </citation>
    <scope>NUCLEOTIDE SEQUENCE [LARGE SCALE GENOMIC DNA]</scope>
    <source>
        <strain evidence="7">B10K-DU-011-20</strain>
        <tissue evidence="7">Muscle</tissue>
    </source>
</reference>
<dbReference type="GO" id="GO:0016874">
    <property type="term" value="F:ligase activity"/>
    <property type="evidence" value="ECO:0007669"/>
    <property type="project" value="UniProtKB-KW"/>
</dbReference>
<dbReference type="InterPro" id="IPR017907">
    <property type="entry name" value="Znf_RING_CS"/>
</dbReference>
<dbReference type="EMBL" id="VXAM01001675">
    <property type="protein sequence ID" value="NXK00470.1"/>
    <property type="molecule type" value="Genomic_DNA"/>
</dbReference>
<evidence type="ECO:0000256" key="1">
    <source>
        <dbReference type="ARBA" id="ARBA00022723"/>
    </source>
</evidence>
<dbReference type="InterPro" id="IPR001841">
    <property type="entry name" value="Znf_RING"/>
</dbReference>
<protein>
    <submittedName>
        <fullName evidence="7">TOPRS ligase</fullName>
    </submittedName>
</protein>
<dbReference type="SMART" id="SM00184">
    <property type="entry name" value="RING"/>
    <property type="match status" value="1"/>
</dbReference>
<proteinExistence type="predicted"/>
<feature type="non-terminal residue" evidence="7">
    <location>
        <position position="1"/>
    </location>
</feature>
<feature type="compositionally biased region" description="Low complexity" evidence="5">
    <location>
        <begin position="235"/>
        <end position="249"/>
    </location>
</feature>
<dbReference type="OrthoDB" id="21204at2759"/>
<dbReference type="Pfam" id="PF13639">
    <property type="entry name" value="zf-RING_2"/>
    <property type="match status" value="1"/>
</dbReference>
<gene>
    <name evidence="7" type="primary">Topors_0</name>
    <name evidence="7" type="ORF">CORCON_R11740</name>
</gene>
<evidence type="ECO:0000313" key="7">
    <source>
        <dbReference type="EMBL" id="NXK00470.1"/>
    </source>
</evidence>
<dbReference type="InterPro" id="IPR013083">
    <property type="entry name" value="Znf_RING/FYVE/PHD"/>
</dbReference>
<evidence type="ECO:0000256" key="2">
    <source>
        <dbReference type="ARBA" id="ARBA00022771"/>
    </source>
</evidence>
<evidence type="ECO:0000259" key="6">
    <source>
        <dbReference type="PROSITE" id="PS50089"/>
    </source>
</evidence>
<accession>A0A7L0G087</accession>
<dbReference type="GO" id="GO:0008270">
    <property type="term" value="F:zinc ion binding"/>
    <property type="evidence" value="ECO:0007669"/>
    <property type="project" value="UniProtKB-KW"/>
</dbReference>
<evidence type="ECO:0000313" key="8">
    <source>
        <dbReference type="Proteomes" id="UP000526942"/>
    </source>
</evidence>
<evidence type="ECO:0000256" key="3">
    <source>
        <dbReference type="ARBA" id="ARBA00022833"/>
    </source>
</evidence>
<keyword evidence="2 4" id="KW-0863">Zinc-finger</keyword>
<dbReference type="AlphaFoldDB" id="A0A7L0G087"/>
<dbReference type="PROSITE" id="PS50089">
    <property type="entry name" value="ZF_RING_2"/>
    <property type="match status" value="1"/>
</dbReference>
<evidence type="ECO:0000256" key="4">
    <source>
        <dbReference type="PROSITE-ProRule" id="PRU00175"/>
    </source>
</evidence>
<feature type="region of interest" description="Disordered" evidence="5">
    <location>
        <begin position="233"/>
        <end position="359"/>
    </location>
</feature>
<feature type="region of interest" description="Disordered" evidence="5">
    <location>
        <begin position="78"/>
        <end position="117"/>
    </location>
</feature>
<evidence type="ECO:0000256" key="5">
    <source>
        <dbReference type="SAM" id="MobiDB-lite"/>
    </source>
</evidence>